<feature type="region of interest" description="Disordered" evidence="2">
    <location>
        <begin position="299"/>
        <end position="319"/>
    </location>
</feature>
<dbReference type="InterPro" id="IPR011009">
    <property type="entry name" value="Kinase-like_dom_sf"/>
</dbReference>
<feature type="compositionally biased region" description="Polar residues" evidence="2">
    <location>
        <begin position="305"/>
        <end position="319"/>
    </location>
</feature>
<dbReference type="InterPro" id="IPR017441">
    <property type="entry name" value="Protein_kinase_ATP_BS"/>
</dbReference>
<gene>
    <name evidence="4" type="ORF">OIU84_017383</name>
</gene>
<dbReference type="Proteomes" id="UP001162972">
    <property type="component" value="Chromosome 13"/>
</dbReference>
<dbReference type="PANTHER" id="PTHR46146:SF4">
    <property type="entry name" value="SERINE_THREONINE-PROTEIN KINASE-LIKE PROTEIN CCR4"/>
    <property type="match status" value="1"/>
</dbReference>
<feature type="transmembrane region" description="Helical" evidence="3">
    <location>
        <begin position="257"/>
        <end position="280"/>
    </location>
</feature>
<name>A0AAD6L1R5_9ROSI</name>
<dbReference type="PROSITE" id="PS00107">
    <property type="entry name" value="PROTEIN_KINASE_ATP"/>
    <property type="match status" value="1"/>
</dbReference>
<dbReference type="GO" id="GO:0005524">
    <property type="term" value="F:ATP binding"/>
    <property type="evidence" value="ECO:0007669"/>
    <property type="project" value="UniProtKB-UniRule"/>
</dbReference>
<keyword evidence="3" id="KW-0472">Membrane</keyword>
<dbReference type="Gene3D" id="3.30.200.20">
    <property type="entry name" value="Phosphorylase Kinase, domain 1"/>
    <property type="match status" value="1"/>
</dbReference>
<feature type="binding site" evidence="1">
    <location>
        <position position="385"/>
    </location>
    <ligand>
        <name>ATP</name>
        <dbReference type="ChEBI" id="CHEBI:30616"/>
    </ligand>
</feature>
<proteinExistence type="predicted"/>
<reference evidence="4 5" key="1">
    <citation type="journal article" date="2023" name="Int. J. Mol. Sci.">
        <title>De Novo Assembly and Annotation of 11 Diverse Shrub Willow (Salix) Genomes Reveals Novel Gene Organization in Sex-Linked Regions.</title>
        <authorList>
            <person name="Hyden B."/>
            <person name="Feng K."/>
            <person name="Yates T.B."/>
            <person name="Jawdy S."/>
            <person name="Cereghino C."/>
            <person name="Smart L.B."/>
            <person name="Muchero W."/>
        </authorList>
    </citation>
    <scope>NUCLEOTIDE SEQUENCE [LARGE SCALE GENOMIC DNA]</scope>
    <source>
        <tissue evidence="4">Shoot tip</tissue>
    </source>
</reference>
<dbReference type="EMBL" id="JAPFFJ010000002">
    <property type="protein sequence ID" value="KAJ6433673.1"/>
    <property type="molecule type" value="Genomic_DNA"/>
</dbReference>
<sequence length="554" mass="61165">MSYKRIYHGLALSQLAVGKSFTCGLINDTNRLECWPRREFNSSSIDQKLSSIAVGEDFVCGLSESGSITCGGSTNNAITGQKPKGNYCAIAAGFRHACHGLDCWGIMAGEKPKGEFISMALEESRGCALRTNETIVCWGQDNFSLPEWMKETYFITIEAKRDVFCGVQKSTSSLYCWGNEIFNSNLPVFEEVLPGPCRGDCPDGILEGSGGLWSQGQNICQRSKSNCTPPAVIQSPVPTPEPHRERRSWCNEWSEKMIAFIVVGCVRSLVILLVIGFFLFKYGQCRGCRVHDSGRLDGTEPGASFEQTGAPSRSQALESEQASPVLQKRLSELASMGNAGHLEEFSFQVLLEATNNFSQDKKIGTGSFGSVYQGTLDDGCEVAIKRAEISNTCSYAVGKRRQEDMDVALQDGVHRNVVDFVVPCIVQDEIHKVLDSRVPPPTPFEMEAVICTGYLAADCLTYEGPDRSSMADAVNRLVGALLRAWCSQLRFRSRQLGLRYERLKSKALNAFMTSARHENSTTSVNRSRQKGYGDARNTKPLQFLSFYDSFNLQL</sequence>
<evidence type="ECO:0000256" key="2">
    <source>
        <dbReference type="SAM" id="MobiDB-lite"/>
    </source>
</evidence>
<evidence type="ECO:0000313" key="4">
    <source>
        <dbReference type="EMBL" id="KAJ6433673.1"/>
    </source>
</evidence>
<dbReference type="SUPFAM" id="SSF56112">
    <property type="entry name" value="Protein kinase-like (PK-like)"/>
    <property type="match status" value="1"/>
</dbReference>
<dbReference type="AlphaFoldDB" id="A0AAD6L1R5"/>
<keyword evidence="1" id="KW-0547">Nucleotide-binding</keyword>
<comment type="caution">
    <text evidence="4">The sequence shown here is derived from an EMBL/GenBank/DDBJ whole genome shotgun (WGS) entry which is preliminary data.</text>
</comment>
<organism evidence="4 5">
    <name type="scientific">Salix udensis</name>
    <dbReference type="NCBI Taxonomy" id="889485"/>
    <lineage>
        <taxon>Eukaryota</taxon>
        <taxon>Viridiplantae</taxon>
        <taxon>Streptophyta</taxon>
        <taxon>Embryophyta</taxon>
        <taxon>Tracheophyta</taxon>
        <taxon>Spermatophyta</taxon>
        <taxon>Magnoliopsida</taxon>
        <taxon>eudicotyledons</taxon>
        <taxon>Gunneridae</taxon>
        <taxon>Pentapetalae</taxon>
        <taxon>rosids</taxon>
        <taxon>fabids</taxon>
        <taxon>Malpighiales</taxon>
        <taxon>Salicaceae</taxon>
        <taxon>Saliceae</taxon>
        <taxon>Salix</taxon>
    </lineage>
</organism>
<dbReference type="Gene3D" id="2.130.10.30">
    <property type="entry name" value="Regulator of chromosome condensation 1/beta-lactamase-inhibitor protein II"/>
    <property type="match status" value="1"/>
</dbReference>
<evidence type="ECO:0008006" key="6">
    <source>
        <dbReference type="Google" id="ProtNLM"/>
    </source>
</evidence>
<evidence type="ECO:0000256" key="1">
    <source>
        <dbReference type="PROSITE-ProRule" id="PRU10141"/>
    </source>
</evidence>
<keyword evidence="5" id="KW-1185">Reference proteome</keyword>
<dbReference type="PANTHER" id="PTHR46146">
    <property type="entry name" value="SERINE/THREONINE-PROTEIN KINASE-LIKE PROTEIN CCR4"/>
    <property type="match status" value="1"/>
</dbReference>
<keyword evidence="3" id="KW-0812">Transmembrane</keyword>
<evidence type="ECO:0000256" key="3">
    <source>
        <dbReference type="SAM" id="Phobius"/>
    </source>
</evidence>
<dbReference type="InterPro" id="IPR009091">
    <property type="entry name" value="RCC1/BLIP-II"/>
</dbReference>
<evidence type="ECO:0000313" key="5">
    <source>
        <dbReference type="Proteomes" id="UP001162972"/>
    </source>
</evidence>
<keyword evidence="1" id="KW-0067">ATP-binding</keyword>
<protein>
    <recommendedName>
        <fullName evidence="6">Protein kinase domain-containing protein</fullName>
    </recommendedName>
</protein>
<accession>A0AAD6L1R5</accession>
<keyword evidence="3" id="KW-1133">Transmembrane helix</keyword>
<dbReference type="SUPFAM" id="SSF50985">
    <property type="entry name" value="RCC1/BLIP-II"/>
    <property type="match status" value="1"/>
</dbReference>